<gene>
    <name evidence="2" type="primary">TCP14_2</name>
    <name evidence="2" type="ORF">g.101141</name>
</gene>
<feature type="region of interest" description="Disordered" evidence="1">
    <location>
        <begin position="1"/>
        <end position="22"/>
    </location>
</feature>
<feature type="region of interest" description="Disordered" evidence="1">
    <location>
        <begin position="88"/>
        <end position="110"/>
    </location>
</feature>
<accession>A0A1D1Y6T4</accession>
<feature type="non-terminal residue" evidence="2">
    <location>
        <position position="181"/>
    </location>
</feature>
<organism evidence="2">
    <name type="scientific">Anthurium amnicola</name>
    <dbReference type="NCBI Taxonomy" id="1678845"/>
    <lineage>
        <taxon>Eukaryota</taxon>
        <taxon>Viridiplantae</taxon>
        <taxon>Streptophyta</taxon>
        <taxon>Embryophyta</taxon>
        <taxon>Tracheophyta</taxon>
        <taxon>Spermatophyta</taxon>
        <taxon>Magnoliopsida</taxon>
        <taxon>Liliopsida</taxon>
        <taxon>Araceae</taxon>
        <taxon>Pothoideae</taxon>
        <taxon>Potheae</taxon>
        <taxon>Anthurium</taxon>
    </lineage>
</organism>
<reference evidence="2" key="1">
    <citation type="submission" date="2015-07" db="EMBL/GenBank/DDBJ databases">
        <title>Transcriptome Assembly of Anthurium amnicola.</title>
        <authorList>
            <person name="Suzuki J."/>
        </authorList>
    </citation>
    <scope>NUCLEOTIDE SEQUENCE</scope>
</reference>
<dbReference type="AlphaFoldDB" id="A0A1D1Y6T4"/>
<name>A0A1D1Y6T4_9ARAE</name>
<sequence length="181" mass="18567">NISLRSSGSSMSAPPQLRPGYFNGGLVPPQLIQPEGPSTAALLDFHAGSSGSTAGQVLQARVGAGGEDFLDMEGRTVGRCRWQQDASRHHHQQQQTQMAGCGQTSSGTSEMPSTVWMVTNPTAAGGIAGDPVWTIPSAGGPTIFRGSMPSGLQFMNFPTPMVLLPGQQPGLSYTVGGGGGG</sequence>
<feature type="compositionally biased region" description="Polar residues" evidence="1">
    <location>
        <begin position="1"/>
        <end position="13"/>
    </location>
</feature>
<proteinExistence type="predicted"/>
<feature type="non-terminal residue" evidence="2">
    <location>
        <position position="1"/>
    </location>
</feature>
<protein>
    <submittedName>
        <fullName evidence="2">Transcription factor TCP14</fullName>
    </submittedName>
</protein>
<evidence type="ECO:0000313" key="2">
    <source>
        <dbReference type="EMBL" id="JAT50352.1"/>
    </source>
</evidence>
<evidence type="ECO:0000256" key="1">
    <source>
        <dbReference type="SAM" id="MobiDB-lite"/>
    </source>
</evidence>
<dbReference type="EMBL" id="GDJX01017584">
    <property type="protein sequence ID" value="JAT50352.1"/>
    <property type="molecule type" value="Transcribed_RNA"/>
</dbReference>